<evidence type="ECO:0000259" key="1">
    <source>
        <dbReference type="Pfam" id="PF12225"/>
    </source>
</evidence>
<dbReference type="InterPro" id="IPR022026">
    <property type="entry name" value="DUF5981"/>
</dbReference>
<evidence type="ECO:0000313" key="2">
    <source>
        <dbReference type="EMBL" id="SKA69265.1"/>
    </source>
</evidence>
<dbReference type="AlphaFoldDB" id="A0A1T4VWR2"/>
<proteinExistence type="predicted"/>
<evidence type="ECO:0000313" key="3">
    <source>
        <dbReference type="Proteomes" id="UP000190460"/>
    </source>
</evidence>
<dbReference type="RefSeq" id="WP_078920928.1">
    <property type="nucleotide sequence ID" value="NZ_FUYB01000002.1"/>
</dbReference>
<dbReference type="EMBL" id="FUYB01000002">
    <property type="protein sequence ID" value="SKA69265.1"/>
    <property type="molecule type" value="Genomic_DNA"/>
</dbReference>
<dbReference type="OrthoDB" id="9795431at2"/>
<dbReference type="Pfam" id="PF12225">
    <property type="entry name" value="DUF5981"/>
    <property type="match status" value="1"/>
</dbReference>
<reference evidence="2 3" key="1">
    <citation type="submission" date="2017-02" db="EMBL/GenBank/DDBJ databases">
        <authorList>
            <person name="Peterson S.W."/>
        </authorList>
    </citation>
    <scope>NUCLEOTIDE SEQUENCE [LARGE SCALE GENOMIC DNA]</scope>
    <source>
        <strain evidence="2 3">ATCC 49788</strain>
    </source>
</reference>
<protein>
    <submittedName>
        <fullName evidence="2">Methylene-tetrahydrofolate reductase C terminal</fullName>
    </submittedName>
</protein>
<accession>A0A1T4VWR2</accession>
<feature type="domain" description="Methylene-tetrahydrofolate reductase C-terminal-like" evidence="1">
    <location>
        <begin position="41"/>
        <end position="132"/>
    </location>
</feature>
<name>A0A1T4VWR2_9GAMM</name>
<dbReference type="STRING" id="92487.SAMN02745130_00418"/>
<organism evidence="2 3">
    <name type="scientific">Thiothrix eikelboomii</name>
    <dbReference type="NCBI Taxonomy" id="92487"/>
    <lineage>
        <taxon>Bacteria</taxon>
        <taxon>Pseudomonadati</taxon>
        <taxon>Pseudomonadota</taxon>
        <taxon>Gammaproteobacteria</taxon>
        <taxon>Thiotrichales</taxon>
        <taxon>Thiotrichaceae</taxon>
        <taxon>Thiothrix</taxon>
    </lineage>
</organism>
<sequence>MYAMRRWSARHSNTLKAIYHQIENALVKLYPRLEKIGLEKIEKPLMFIEKPAKRFLFDSQSCGQCTLGSTGMSCPMNCPKTIRNGPCGGVRANGKCEVKPEMDCVWVVAWEGTQNLKPEERAIQIVQPMLDWRLKGKSAWLRSAEQRIRNL</sequence>
<keyword evidence="3" id="KW-1185">Reference proteome</keyword>
<gene>
    <name evidence="2" type="ORF">SAMN02745130_00418</name>
</gene>
<dbReference type="Proteomes" id="UP000190460">
    <property type="component" value="Unassembled WGS sequence"/>
</dbReference>